<dbReference type="EMBL" id="MU151687">
    <property type="protein sequence ID" value="KAF9442169.1"/>
    <property type="molecule type" value="Genomic_DNA"/>
</dbReference>
<accession>A0A9P5X212</accession>
<reference evidence="1" key="1">
    <citation type="submission" date="2020-11" db="EMBL/GenBank/DDBJ databases">
        <authorList>
            <consortium name="DOE Joint Genome Institute"/>
            <person name="Ahrendt S."/>
            <person name="Riley R."/>
            <person name="Andreopoulos W."/>
            <person name="Labutti K."/>
            <person name="Pangilinan J."/>
            <person name="Ruiz-Duenas F.J."/>
            <person name="Barrasa J.M."/>
            <person name="Sanchez-Garcia M."/>
            <person name="Camarero S."/>
            <person name="Miyauchi S."/>
            <person name="Serrano A."/>
            <person name="Linde D."/>
            <person name="Babiker R."/>
            <person name="Drula E."/>
            <person name="Ayuso-Fernandez I."/>
            <person name="Pacheco R."/>
            <person name="Padilla G."/>
            <person name="Ferreira P."/>
            <person name="Barriuso J."/>
            <person name="Kellner H."/>
            <person name="Castanera R."/>
            <person name="Alfaro M."/>
            <person name="Ramirez L."/>
            <person name="Pisabarro A.G."/>
            <person name="Kuo A."/>
            <person name="Tritt A."/>
            <person name="Lipzen A."/>
            <person name="He G."/>
            <person name="Yan M."/>
            <person name="Ng V."/>
            <person name="Cullen D."/>
            <person name="Martin F."/>
            <person name="Rosso M.-N."/>
            <person name="Henrissat B."/>
            <person name="Hibbett D."/>
            <person name="Martinez A.T."/>
            <person name="Grigoriev I.V."/>
        </authorList>
    </citation>
    <scope>NUCLEOTIDE SEQUENCE</scope>
    <source>
        <strain evidence="1">MF-IS2</strain>
    </source>
</reference>
<dbReference type="AlphaFoldDB" id="A0A9P5X212"/>
<evidence type="ECO:0000313" key="2">
    <source>
        <dbReference type="Proteomes" id="UP000807342"/>
    </source>
</evidence>
<dbReference type="Proteomes" id="UP000807342">
    <property type="component" value="Unassembled WGS sequence"/>
</dbReference>
<proteinExistence type="predicted"/>
<evidence type="ECO:0000313" key="1">
    <source>
        <dbReference type="EMBL" id="KAF9442169.1"/>
    </source>
</evidence>
<name>A0A9P5X212_9AGAR</name>
<gene>
    <name evidence="1" type="ORF">P691DRAFT_765489</name>
</gene>
<comment type="caution">
    <text evidence="1">The sequence shown here is derived from an EMBL/GenBank/DDBJ whole genome shotgun (WGS) entry which is preliminary data.</text>
</comment>
<sequence>MPSIGEAVFSNDESAIISPVMAIILPPPNLTSILEPLSSVPSFMQVLQEPEPGPRPVVRKEPPLALSLDDTLFTQSPSVESEDHLPSDVVASGEESGMVKEKAGVEAVEVGVEAVEAVEIPQVLSSPTTLNVPQLSLPSARQPVPSQPAFFLLSPLLNLGINTGSFMCPASMIELSPTSSTDFNIPDRKINFDGDDDVCEQADHGLVMIFPQRLHSISDASAQPSLKAVVHHNICEVVHVLNQGPITPQTPQFRWTVLGTVPMSRTGSSSSNTFIIPPSLGTVDLANLLQSTSSLNRP</sequence>
<keyword evidence="2" id="KW-1185">Reference proteome</keyword>
<protein>
    <submittedName>
        <fullName evidence="1">Uncharacterized protein</fullName>
    </submittedName>
</protein>
<organism evidence="1 2">
    <name type="scientific">Macrolepiota fuliginosa MF-IS2</name>
    <dbReference type="NCBI Taxonomy" id="1400762"/>
    <lineage>
        <taxon>Eukaryota</taxon>
        <taxon>Fungi</taxon>
        <taxon>Dikarya</taxon>
        <taxon>Basidiomycota</taxon>
        <taxon>Agaricomycotina</taxon>
        <taxon>Agaricomycetes</taxon>
        <taxon>Agaricomycetidae</taxon>
        <taxon>Agaricales</taxon>
        <taxon>Agaricineae</taxon>
        <taxon>Agaricaceae</taxon>
        <taxon>Macrolepiota</taxon>
    </lineage>
</organism>